<dbReference type="GO" id="GO:0016787">
    <property type="term" value="F:hydrolase activity"/>
    <property type="evidence" value="ECO:0007669"/>
    <property type="project" value="UniProtKB-KW"/>
</dbReference>
<proteinExistence type="predicted"/>
<name>A0A250KXD9_9GAMM</name>
<dbReference type="InterPro" id="IPR029058">
    <property type="entry name" value="AB_hydrolase_fold"/>
</dbReference>
<evidence type="ECO:0000313" key="2">
    <source>
        <dbReference type="EMBL" id="BBA36186.1"/>
    </source>
</evidence>
<dbReference type="InterPro" id="IPR051049">
    <property type="entry name" value="Dienelactone_hydrolase-like"/>
</dbReference>
<evidence type="ECO:0000313" key="3">
    <source>
        <dbReference type="Proteomes" id="UP000266313"/>
    </source>
</evidence>
<dbReference type="PANTHER" id="PTHR46623:SF6">
    <property type="entry name" value="ALPHA_BETA-HYDROLASES SUPERFAMILY PROTEIN"/>
    <property type="match status" value="1"/>
</dbReference>
<accession>A0A250KXD9</accession>
<sequence length="253" mass="27289">MIEISAADGHVFSAYRAEPADAPKGAVVVLQEVFGVNPYIRKLTDTFAANGYLAIAPCLFDRVKKNVELGYDDAGVAEGLELVNQVGLNNAIADIQAVVETAGSAGKVAIVGYDWGGYLAYHAANMVKGLTCVSGYYPCGVAHDLYGRRRIPTLLHFGSRDTYIPYEQIVHFRAARPDVSVFDYPAGHGFACEERDTYDAAAAQKAFERTFTLISHNLQGPPPVTLKNQGAYAATKVEKKKKPASDDLGPPMD</sequence>
<dbReference type="SUPFAM" id="SSF53474">
    <property type="entry name" value="alpha/beta-Hydrolases"/>
    <property type="match status" value="1"/>
</dbReference>
<dbReference type="Gene3D" id="3.40.50.1820">
    <property type="entry name" value="alpha/beta hydrolase"/>
    <property type="match status" value="1"/>
</dbReference>
<dbReference type="PANTHER" id="PTHR46623">
    <property type="entry name" value="CARBOXYMETHYLENEBUTENOLIDASE-RELATED"/>
    <property type="match status" value="1"/>
</dbReference>
<dbReference type="OrthoDB" id="9787933at2"/>
<feature type="domain" description="Dienelactone hydrolase" evidence="1">
    <location>
        <begin position="12"/>
        <end position="216"/>
    </location>
</feature>
<keyword evidence="3" id="KW-1185">Reference proteome</keyword>
<gene>
    <name evidence="2" type="ORF">sS8_4256</name>
</gene>
<evidence type="ECO:0000259" key="1">
    <source>
        <dbReference type="Pfam" id="PF01738"/>
    </source>
</evidence>
<dbReference type="KEGG" id="mmai:sS8_4256"/>
<protein>
    <submittedName>
        <fullName evidence="2">Dienelactone hydrolase</fullName>
    </submittedName>
</protein>
<dbReference type="EMBL" id="AP017928">
    <property type="protein sequence ID" value="BBA36186.1"/>
    <property type="molecule type" value="Genomic_DNA"/>
</dbReference>
<dbReference type="RefSeq" id="WP_119631404.1">
    <property type="nucleotide sequence ID" value="NZ_AP017928.1"/>
</dbReference>
<keyword evidence="2" id="KW-0378">Hydrolase</keyword>
<organism evidence="2 3">
    <name type="scientific">Methylocaldum marinum</name>
    <dbReference type="NCBI Taxonomy" id="1432792"/>
    <lineage>
        <taxon>Bacteria</taxon>
        <taxon>Pseudomonadati</taxon>
        <taxon>Pseudomonadota</taxon>
        <taxon>Gammaproteobacteria</taxon>
        <taxon>Methylococcales</taxon>
        <taxon>Methylococcaceae</taxon>
        <taxon>Methylocaldum</taxon>
    </lineage>
</organism>
<dbReference type="Proteomes" id="UP000266313">
    <property type="component" value="Chromosome"/>
</dbReference>
<reference evidence="2 3" key="1">
    <citation type="submission" date="2016-12" db="EMBL/GenBank/DDBJ databases">
        <title>Genome sequencing of Methylocaldum marinum.</title>
        <authorList>
            <person name="Takeuchi M."/>
            <person name="Kamagata Y."/>
            <person name="Hiraoka S."/>
            <person name="Oshima K."/>
            <person name="Hattori M."/>
            <person name="Iwasaki W."/>
        </authorList>
    </citation>
    <scope>NUCLEOTIDE SEQUENCE [LARGE SCALE GENOMIC DNA]</scope>
    <source>
        <strain evidence="2 3">S8</strain>
    </source>
</reference>
<dbReference type="Pfam" id="PF01738">
    <property type="entry name" value="DLH"/>
    <property type="match status" value="1"/>
</dbReference>
<dbReference type="InterPro" id="IPR002925">
    <property type="entry name" value="Dienelactn_hydro"/>
</dbReference>
<dbReference type="AlphaFoldDB" id="A0A250KXD9"/>